<dbReference type="EMBL" id="HAED01018394">
    <property type="protein sequence ID" value="SBR04839.1"/>
    <property type="molecule type" value="Transcribed_RNA"/>
</dbReference>
<feature type="region of interest" description="Disordered" evidence="1">
    <location>
        <begin position="58"/>
        <end position="84"/>
    </location>
</feature>
<feature type="non-terminal residue" evidence="2">
    <location>
        <position position="130"/>
    </location>
</feature>
<dbReference type="AlphaFoldDB" id="A0A1A8J5B3"/>
<organism evidence="2">
    <name type="scientific">Nothobranchius kuhntae</name>
    <name type="common">Beira killifish</name>
    <dbReference type="NCBI Taxonomy" id="321403"/>
    <lineage>
        <taxon>Eukaryota</taxon>
        <taxon>Metazoa</taxon>
        <taxon>Chordata</taxon>
        <taxon>Craniata</taxon>
        <taxon>Vertebrata</taxon>
        <taxon>Euteleostomi</taxon>
        <taxon>Actinopterygii</taxon>
        <taxon>Neopterygii</taxon>
        <taxon>Teleostei</taxon>
        <taxon>Neoteleostei</taxon>
        <taxon>Acanthomorphata</taxon>
        <taxon>Ovalentaria</taxon>
        <taxon>Atherinomorphae</taxon>
        <taxon>Cyprinodontiformes</taxon>
        <taxon>Nothobranchiidae</taxon>
        <taxon>Nothobranchius</taxon>
    </lineage>
</organism>
<protein>
    <submittedName>
        <fullName evidence="2">Uncharacterized protein</fullName>
    </submittedName>
</protein>
<feature type="non-terminal residue" evidence="2">
    <location>
        <position position="1"/>
    </location>
</feature>
<gene>
    <name evidence="2" type="primary">Nfu_g_1_005440</name>
</gene>
<name>A0A1A8J5B3_NOTKU</name>
<proteinExistence type="predicted"/>
<evidence type="ECO:0000313" key="2">
    <source>
        <dbReference type="EMBL" id="SBR04839.1"/>
    </source>
</evidence>
<reference evidence="2" key="2">
    <citation type="submission" date="2016-06" db="EMBL/GenBank/DDBJ databases">
        <title>The genome of a short-lived fish provides insights into sex chromosome evolution and the genetic control of aging.</title>
        <authorList>
            <person name="Reichwald K."/>
            <person name="Felder M."/>
            <person name="Petzold A."/>
            <person name="Koch P."/>
            <person name="Groth M."/>
            <person name="Platzer M."/>
        </authorList>
    </citation>
    <scope>NUCLEOTIDE SEQUENCE</scope>
    <source>
        <tissue evidence="2">Brain</tissue>
    </source>
</reference>
<accession>A0A1A8J5B3</accession>
<evidence type="ECO:0000256" key="1">
    <source>
        <dbReference type="SAM" id="MobiDB-lite"/>
    </source>
</evidence>
<sequence length="130" mass="14688">DRLCPEIRQPERQTVVSHGEMGRGVQLQLRGMLRLYIPTPHHADLSLFISSTSSLPLTGADTQRGLRQPPPPTEDGRNRRAASHLPLVSRLLKEQGDAPQRRMITQSWWSYLSVTSLLSLTRLSSELRPE</sequence>
<reference evidence="2" key="1">
    <citation type="submission" date="2016-05" db="EMBL/GenBank/DDBJ databases">
        <authorList>
            <person name="Lavstsen T."/>
            <person name="Jespersen J.S."/>
        </authorList>
    </citation>
    <scope>NUCLEOTIDE SEQUENCE</scope>
    <source>
        <tissue evidence="2">Brain</tissue>
    </source>
</reference>